<feature type="transmembrane region" description="Helical" evidence="1">
    <location>
        <begin position="6"/>
        <end position="23"/>
    </location>
</feature>
<comment type="caution">
    <text evidence="2">The sequence shown here is derived from an EMBL/GenBank/DDBJ whole genome shotgun (WGS) entry which is preliminary data.</text>
</comment>
<name>A0ABT8CSG7_9FLAO</name>
<keyword evidence="1" id="KW-0812">Transmembrane</keyword>
<reference evidence="3" key="1">
    <citation type="journal article" date="2019" name="Int. J. Syst. Evol. Microbiol.">
        <title>The Global Catalogue of Microorganisms (GCM) 10K type strain sequencing project: providing services to taxonomists for standard genome sequencing and annotation.</title>
        <authorList>
            <consortium name="The Broad Institute Genomics Platform"/>
            <consortium name="The Broad Institute Genome Sequencing Center for Infectious Disease"/>
            <person name="Wu L."/>
            <person name="Ma J."/>
        </authorList>
    </citation>
    <scope>NUCLEOTIDE SEQUENCE [LARGE SCALE GENOMIC DNA]</scope>
    <source>
        <strain evidence="3">CECT 7184</strain>
    </source>
</reference>
<sequence>MLQICFTNFFLIKLLVFYFGYELQQIFFDDIIDLFCIYPMLTTAYTMVVCIISISSF</sequence>
<proteinExistence type="predicted"/>
<dbReference type="RefSeq" id="WP_290363321.1">
    <property type="nucleotide sequence ID" value="NZ_JAUFQU010000001.1"/>
</dbReference>
<keyword evidence="1" id="KW-0472">Membrane</keyword>
<evidence type="ECO:0000256" key="1">
    <source>
        <dbReference type="SAM" id="Phobius"/>
    </source>
</evidence>
<accession>A0ABT8CSG7</accession>
<gene>
    <name evidence="2" type="ORF">QW060_09380</name>
</gene>
<organism evidence="2 3">
    <name type="scientific">Paenimyroides ceti</name>
    <dbReference type="NCBI Taxonomy" id="395087"/>
    <lineage>
        <taxon>Bacteria</taxon>
        <taxon>Pseudomonadati</taxon>
        <taxon>Bacteroidota</taxon>
        <taxon>Flavobacteriia</taxon>
        <taxon>Flavobacteriales</taxon>
        <taxon>Flavobacteriaceae</taxon>
        <taxon>Paenimyroides</taxon>
    </lineage>
</organism>
<feature type="transmembrane region" description="Helical" evidence="1">
    <location>
        <begin position="35"/>
        <end position="54"/>
    </location>
</feature>
<evidence type="ECO:0000313" key="3">
    <source>
        <dbReference type="Proteomes" id="UP001242368"/>
    </source>
</evidence>
<dbReference type="Proteomes" id="UP001242368">
    <property type="component" value="Unassembled WGS sequence"/>
</dbReference>
<keyword evidence="3" id="KW-1185">Reference proteome</keyword>
<protein>
    <submittedName>
        <fullName evidence="2">Uncharacterized protein</fullName>
    </submittedName>
</protein>
<dbReference type="EMBL" id="JAUFQU010000001">
    <property type="protein sequence ID" value="MDN3707345.1"/>
    <property type="molecule type" value="Genomic_DNA"/>
</dbReference>
<keyword evidence="1" id="KW-1133">Transmembrane helix</keyword>
<evidence type="ECO:0000313" key="2">
    <source>
        <dbReference type="EMBL" id="MDN3707345.1"/>
    </source>
</evidence>